<keyword evidence="2 5" id="KW-0808">Transferase</keyword>
<dbReference type="Pfam" id="PF02803">
    <property type="entry name" value="Thiolase_C"/>
    <property type="match status" value="1"/>
</dbReference>
<name>A0A934TU93_9BURK</name>
<feature type="active site" description="Acyl-thioester intermediate" evidence="4">
    <location>
        <position position="88"/>
    </location>
</feature>
<keyword evidence="3 5" id="KW-0012">Acyltransferase</keyword>
<evidence type="ECO:0000259" key="6">
    <source>
        <dbReference type="Pfam" id="PF00108"/>
    </source>
</evidence>
<organism evidence="8 9">
    <name type="scientific">Ramlibacter ginsenosidimutans</name>
    <dbReference type="NCBI Taxonomy" id="502333"/>
    <lineage>
        <taxon>Bacteria</taxon>
        <taxon>Pseudomonadati</taxon>
        <taxon>Pseudomonadota</taxon>
        <taxon>Betaproteobacteria</taxon>
        <taxon>Burkholderiales</taxon>
        <taxon>Comamonadaceae</taxon>
        <taxon>Ramlibacter</taxon>
    </lineage>
</organism>
<reference evidence="8" key="1">
    <citation type="journal article" date="2012" name="J. Microbiol. Biotechnol.">
        <title>Ramlibacter ginsenosidimutans sp. nov., with ginsenoside-converting activity.</title>
        <authorList>
            <person name="Wang L."/>
            <person name="An D.S."/>
            <person name="Kim S.G."/>
            <person name="Jin F.X."/>
            <person name="Kim S.C."/>
            <person name="Lee S.T."/>
            <person name="Im W.T."/>
        </authorList>
    </citation>
    <scope>NUCLEOTIDE SEQUENCE</scope>
    <source>
        <strain evidence="8">KACC 17527</strain>
    </source>
</reference>
<dbReference type="Pfam" id="PF00108">
    <property type="entry name" value="Thiolase_N"/>
    <property type="match status" value="1"/>
</dbReference>
<feature type="domain" description="Thiolase C-terminal" evidence="7">
    <location>
        <begin position="270"/>
        <end position="392"/>
    </location>
</feature>
<dbReference type="Proteomes" id="UP000630528">
    <property type="component" value="Unassembled WGS sequence"/>
</dbReference>
<dbReference type="SUPFAM" id="SSF53901">
    <property type="entry name" value="Thiolase-like"/>
    <property type="match status" value="2"/>
</dbReference>
<feature type="active site" description="Proton acceptor" evidence="4">
    <location>
        <position position="379"/>
    </location>
</feature>
<dbReference type="AlphaFoldDB" id="A0A934TU93"/>
<dbReference type="EMBL" id="JAEPWM010000006">
    <property type="protein sequence ID" value="MBK6007508.1"/>
    <property type="molecule type" value="Genomic_DNA"/>
</dbReference>
<feature type="active site" description="Proton acceptor" evidence="4">
    <location>
        <position position="349"/>
    </location>
</feature>
<gene>
    <name evidence="8" type="ORF">JJB11_15525</name>
</gene>
<dbReference type="PANTHER" id="PTHR18919:SF107">
    <property type="entry name" value="ACETYL-COA ACETYLTRANSFERASE, CYTOSOLIC"/>
    <property type="match status" value="1"/>
</dbReference>
<dbReference type="GO" id="GO:0003988">
    <property type="term" value="F:acetyl-CoA C-acyltransferase activity"/>
    <property type="evidence" value="ECO:0007669"/>
    <property type="project" value="UniProtKB-ARBA"/>
</dbReference>
<comment type="caution">
    <text evidence="8">The sequence shown here is derived from an EMBL/GenBank/DDBJ whole genome shotgun (WGS) entry which is preliminary data.</text>
</comment>
<evidence type="ECO:0000313" key="8">
    <source>
        <dbReference type="EMBL" id="MBK6007508.1"/>
    </source>
</evidence>
<accession>A0A934TU93</accession>
<feature type="domain" description="Thiolase N-terminal" evidence="6">
    <location>
        <begin position="4"/>
        <end position="262"/>
    </location>
</feature>
<dbReference type="InterPro" id="IPR020613">
    <property type="entry name" value="Thiolase_CS"/>
</dbReference>
<dbReference type="FunFam" id="3.40.47.10:FF:000010">
    <property type="entry name" value="Acetyl-CoA acetyltransferase (Thiolase)"/>
    <property type="match status" value="1"/>
</dbReference>
<sequence length="393" mass="40320">MEDIVIVSAVRTAVGKFGGSLAKIPATELGAIVIKEALARAKVDPAQVGEVIMGQVLAAGAGQNPARQASLKAGLPKEVPALTINAVCGSGLKAVMLAAQAIAWGDSEIVVAGGQENMSAAPHVLPNSRDGQRMGDWKLQDTMIVDGLWDVYNQYHMGVTAENVAKEQNIDRAAQDALALGSQQKAAAAQDAGKFKDEIVTVPIPQKKGDPVQFASDEFINKKTSAEALAGLRPAFDKAGTVTAGNASGLNDGAAAVVVMSAKKAKELGLTPLATIKAFATTGLDPKTMGMGPVPATKKALQRAGWKASEVDLFELNEAFAAQACAVNKALDIDPAKVNVNGGAIAIGHPIGASGARILVTLLYEMQRRGSKKGVAALCIGGGMGVSLAVERA</sequence>
<evidence type="ECO:0000256" key="1">
    <source>
        <dbReference type="ARBA" id="ARBA00010982"/>
    </source>
</evidence>
<dbReference type="NCBIfam" id="TIGR01930">
    <property type="entry name" value="AcCoA-C-Actrans"/>
    <property type="match status" value="1"/>
</dbReference>
<dbReference type="PANTHER" id="PTHR18919">
    <property type="entry name" value="ACETYL-COA C-ACYLTRANSFERASE"/>
    <property type="match status" value="1"/>
</dbReference>
<keyword evidence="9" id="KW-1185">Reference proteome</keyword>
<protein>
    <submittedName>
        <fullName evidence="8">Acetyl-CoA C-acetyltransferase</fullName>
    </submittedName>
</protein>
<proteinExistence type="inferred from homology"/>
<evidence type="ECO:0000313" key="9">
    <source>
        <dbReference type="Proteomes" id="UP000630528"/>
    </source>
</evidence>
<evidence type="ECO:0000259" key="7">
    <source>
        <dbReference type="Pfam" id="PF02803"/>
    </source>
</evidence>
<evidence type="ECO:0000256" key="3">
    <source>
        <dbReference type="ARBA" id="ARBA00023315"/>
    </source>
</evidence>
<dbReference type="RefSeq" id="WP_201173092.1">
    <property type="nucleotide sequence ID" value="NZ_JAEPWM010000006.1"/>
</dbReference>
<evidence type="ECO:0000256" key="5">
    <source>
        <dbReference type="RuleBase" id="RU003557"/>
    </source>
</evidence>
<dbReference type="InterPro" id="IPR016039">
    <property type="entry name" value="Thiolase-like"/>
</dbReference>
<comment type="similarity">
    <text evidence="1 5">Belongs to the thiolase-like superfamily. Thiolase family.</text>
</comment>
<dbReference type="GO" id="GO:0044281">
    <property type="term" value="P:small molecule metabolic process"/>
    <property type="evidence" value="ECO:0007669"/>
    <property type="project" value="UniProtKB-ARBA"/>
</dbReference>
<dbReference type="PROSITE" id="PS00099">
    <property type="entry name" value="THIOLASE_3"/>
    <property type="match status" value="1"/>
</dbReference>
<dbReference type="PROSITE" id="PS00737">
    <property type="entry name" value="THIOLASE_2"/>
    <property type="match status" value="1"/>
</dbReference>
<dbReference type="InterPro" id="IPR020610">
    <property type="entry name" value="Thiolase_AS"/>
</dbReference>
<reference evidence="8" key="2">
    <citation type="submission" date="2021-01" db="EMBL/GenBank/DDBJ databases">
        <authorList>
            <person name="Kang M."/>
        </authorList>
    </citation>
    <scope>NUCLEOTIDE SEQUENCE</scope>
    <source>
        <strain evidence="8">KACC 17527</strain>
    </source>
</reference>
<dbReference type="InterPro" id="IPR002155">
    <property type="entry name" value="Thiolase"/>
</dbReference>
<evidence type="ECO:0000256" key="2">
    <source>
        <dbReference type="ARBA" id="ARBA00022679"/>
    </source>
</evidence>
<dbReference type="PROSITE" id="PS00098">
    <property type="entry name" value="THIOLASE_1"/>
    <property type="match status" value="1"/>
</dbReference>
<dbReference type="InterPro" id="IPR020615">
    <property type="entry name" value="Thiolase_acyl_enz_int_AS"/>
</dbReference>
<dbReference type="InterPro" id="IPR020616">
    <property type="entry name" value="Thiolase_N"/>
</dbReference>
<dbReference type="Gene3D" id="3.40.47.10">
    <property type="match status" value="2"/>
</dbReference>
<dbReference type="PIRSF" id="PIRSF000429">
    <property type="entry name" value="Ac-CoA_Ac_transf"/>
    <property type="match status" value="1"/>
</dbReference>
<dbReference type="CDD" id="cd00751">
    <property type="entry name" value="thiolase"/>
    <property type="match status" value="1"/>
</dbReference>
<dbReference type="InterPro" id="IPR020617">
    <property type="entry name" value="Thiolase_C"/>
</dbReference>
<evidence type="ECO:0000256" key="4">
    <source>
        <dbReference type="PIRSR" id="PIRSR000429-1"/>
    </source>
</evidence>